<gene>
    <name evidence="1" type="ORF">OLX77_02095</name>
</gene>
<dbReference type="RefSeq" id="WP_307631929.1">
    <property type="nucleotide sequence ID" value="NZ_JAPHEH010000001.1"/>
</dbReference>
<organism evidence="1 2">
    <name type="scientific">Thiovibrio frasassiensis</name>
    <dbReference type="NCBI Taxonomy" id="2984131"/>
    <lineage>
        <taxon>Bacteria</taxon>
        <taxon>Pseudomonadati</taxon>
        <taxon>Thermodesulfobacteriota</taxon>
        <taxon>Desulfobulbia</taxon>
        <taxon>Desulfobulbales</taxon>
        <taxon>Thiovibrionaceae</taxon>
        <taxon>Thiovibrio</taxon>
    </lineage>
</organism>
<dbReference type="AlphaFoldDB" id="A0A9X4RKD4"/>
<evidence type="ECO:0000313" key="2">
    <source>
        <dbReference type="Proteomes" id="UP001154240"/>
    </source>
</evidence>
<protein>
    <recommendedName>
        <fullName evidence="3">HEPN domain-containing protein</fullName>
    </recommendedName>
</protein>
<proteinExistence type="predicted"/>
<dbReference type="EMBL" id="JAPHEH010000001">
    <property type="protein sequence ID" value="MDG4474951.1"/>
    <property type="molecule type" value="Genomic_DNA"/>
</dbReference>
<sequence length="149" mass="16485">MAESGKVVTLAGFPEVKSEPIKGWQEFLQEGNQFLATANNAYTQRRKPFTTEILYNLVAMAVEKLIMALLMKSGKLPYNHTMHDLVESVDEFLPGELAGLGTDLKAWDGFQDICDIESYSITPPTMGQIGGMLKLALEVQSRIMTSVIN</sequence>
<comment type="caution">
    <text evidence="1">The sequence shown here is derived from an EMBL/GenBank/DDBJ whole genome shotgun (WGS) entry which is preliminary data.</text>
</comment>
<reference evidence="1" key="1">
    <citation type="journal article" date="2022" name="bioRxiv">
        <title>Thiovibrio frasassiensisgen. nov., sp. nov., an autotrophic, elemental sulfur disproportionating bacterium isolated from sulfidic karst sediment, and proposal of Thiovibrionaceae fam. nov.</title>
        <authorList>
            <person name="Aronson H."/>
            <person name="Thomas C."/>
            <person name="Bhattacharyya M."/>
            <person name="Eckstein S."/>
            <person name="Jensen S."/>
            <person name="Barco R."/>
            <person name="Macalady J."/>
            <person name="Amend J."/>
        </authorList>
    </citation>
    <scope>NUCLEOTIDE SEQUENCE</scope>
    <source>
        <strain evidence="1">RS19-109</strain>
    </source>
</reference>
<evidence type="ECO:0000313" key="1">
    <source>
        <dbReference type="EMBL" id="MDG4474951.1"/>
    </source>
</evidence>
<dbReference type="Proteomes" id="UP001154240">
    <property type="component" value="Unassembled WGS sequence"/>
</dbReference>
<dbReference type="Gene3D" id="1.20.120.330">
    <property type="entry name" value="Nucleotidyltransferases domain 2"/>
    <property type="match status" value="1"/>
</dbReference>
<reference evidence="1" key="2">
    <citation type="submission" date="2022-10" db="EMBL/GenBank/DDBJ databases">
        <authorList>
            <person name="Aronson H.S."/>
        </authorList>
    </citation>
    <scope>NUCLEOTIDE SEQUENCE</scope>
    <source>
        <strain evidence="1">RS19-109</strain>
    </source>
</reference>
<accession>A0A9X4RKD4</accession>
<name>A0A9X4RKD4_9BACT</name>
<keyword evidence="2" id="KW-1185">Reference proteome</keyword>
<evidence type="ECO:0008006" key="3">
    <source>
        <dbReference type="Google" id="ProtNLM"/>
    </source>
</evidence>